<organism evidence="2 3">
    <name type="scientific">Allobacillus halotolerans</name>
    <dbReference type="NCBI Taxonomy" id="570278"/>
    <lineage>
        <taxon>Bacteria</taxon>
        <taxon>Bacillati</taxon>
        <taxon>Bacillota</taxon>
        <taxon>Bacilli</taxon>
        <taxon>Bacillales</taxon>
        <taxon>Bacillaceae</taxon>
        <taxon>Allobacillus</taxon>
    </lineage>
</organism>
<dbReference type="InterPro" id="IPR028051">
    <property type="entry name" value="CheX-like_dom"/>
</dbReference>
<gene>
    <name evidence="2" type="ORF">KQ486_12835</name>
</gene>
<dbReference type="RefSeq" id="WP_216687860.1">
    <property type="nucleotide sequence ID" value="NZ_CAUPKR010000015.1"/>
</dbReference>
<dbReference type="Pfam" id="PF13690">
    <property type="entry name" value="CheX"/>
    <property type="match status" value="1"/>
</dbReference>
<dbReference type="Proteomes" id="UP000812672">
    <property type="component" value="Unassembled WGS sequence"/>
</dbReference>
<dbReference type="PANTHER" id="PTHR39452">
    <property type="entry name" value="CHEY-P PHOSPHATASE CHEX"/>
    <property type="match status" value="1"/>
</dbReference>
<dbReference type="InterPro" id="IPR038756">
    <property type="entry name" value="CheX-like"/>
</dbReference>
<keyword evidence="3" id="KW-1185">Reference proteome</keyword>
<evidence type="ECO:0000313" key="3">
    <source>
        <dbReference type="Proteomes" id="UP000812672"/>
    </source>
</evidence>
<reference evidence="2 3" key="1">
    <citation type="journal article" date="2011" name="Int. J. Syst. Evol. Microbiol.">
        <title>Allobacillus halotolerans gen. nov., sp. nov. isolated from shrimp paste.</title>
        <authorList>
            <person name="Sheu S.Y."/>
            <person name="Arun A.B."/>
            <person name="Jiang S.R."/>
            <person name="Young C.C."/>
            <person name="Chen W.M."/>
        </authorList>
    </citation>
    <scope>NUCLEOTIDE SEQUENCE [LARGE SCALE GENOMIC DNA]</scope>
    <source>
        <strain evidence="2 3">LMG 24826</strain>
    </source>
</reference>
<evidence type="ECO:0000259" key="1">
    <source>
        <dbReference type="Pfam" id="PF13690"/>
    </source>
</evidence>
<comment type="caution">
    <text evidence="2">The sequence shown here is derived from an EMBL/GenBank/DDBJ whole genome shotgun (WGS) entry which is preliminary data.</text>
</comment>
<name>A0ABS6GS13_9BACI</name>
<protein>
    <submittedName>
        <fullName evidence="2">Chemotaxis protein CheX</fullName>
    </submittedName>
</protein>
<dbReference type="EMBL" id="JAHLZF010000025">
    <property type="protein sequence ID" value="MBU6081901.1"/>
    <property type="molecule type" value="Genomic_DNA"/>
</dbReference>
<evidence type="ECO:0000313" key="2">
    <source>
        <dbReference type="EMBL" id="MBU6081901.1"/>
    </source>
</evidence>
<accession>A0ABS6GS13</accession>
<proteinExistence type="predicted"/>
<dbReference type="PANTHER" id="PTHR39452:SF1">
    <property type="entry name" value="CHEY-P PHOSPHATASE CHEX"/>
    <property type="match status" value="1"/>
</dbReference>
<feature type="domain" description="Chemotaxis phosphatase CheX-like" evidence="1">
    <location>
        <begin position="48"/>
        <end position="126"/>
    </location>
</feature>
<dbReference type="CDD" id="cd17906">
    <property type="entry name" value="CheX"/>
    <property type="match status" value="1"/>
</dbReference>
<sequence>MTTTYENSSKNITTLLNGTIQSIQQTIPIPVQMGKPSADTKELHTQFGVLIGITGHVKGQLLFSGDHTAFGVIGKSMFGMELSGEMLNSFCGEFGNMIAGGLATIVSEQSVSIDITSPTLIEGDMRMTGFKRSLSIPFTIESTNELTIYLLLDQ</sequence>